<dbReference type="EMBL" id="BAABDH010000038">
    <property type="protein sequence ID" value="GAA3937059.1"/>
    <property type="molecule type" value="Genomic_DNA"/>
</dbReference>
<dbReference type="SMART" id="SM00089">
    <property type="entry name" value="PKD"/>
    <property type="match status" value="1"/>
</dbReference>
<keyword evidence="4" id="KW-1185">Reference proteome</keyword>
<feature type="signal peptide" evidence="1">
    <location>
        <begin position="1"/>
        <end position="15"/>
    </location>
</feature>
<dbReference type="Pfam" id="PF18911">
    <property type="entry name" value="PKD_4"/>
    <property type="match status" value="1"/>
</dbReference>
<reference evidence="4" key="1">
    <citation type="journal article" date="2019" name="Int. J. Syst. Evol. Microbiol.">
        <title>The Global Catalogue of Microorganisms (GCM) 10K type strain sequencing project: providing services to taxonomists for standard genome sequencing and annotation.</title>
        <authorList>
            <consortium name="The Broad Institute Genomics Platform"/>
            <consortium name="The Broad Institute Genome Sequencing Center for Infectious Disease"/>
            <person name="Wu L."/>
            <person name="Ma J."/>
        </authorList>
    </citation>
    <scope>NUCLEOTIDE SEQUENCE [LARGE SCALE GENOMIC DNA]</scope>
    <source>
        <strain evidence="4">JCM 17214</strain>
    </source>
</reference>
<organism evidence="3 4">
    <name type="scientific">Hymenobacter algoricola</name>
    <dbReference type="NCBI Taxonomy" id="486267"/>
    <lineage>
        <taxon>Bacteria</taxon>
        <taxon>Pseudomonadati</taxon>
        <taxon>Bacteroidota</taxon>
        <taxon>Cytophagia</taxon>
        <taxon>Cytophagales</taxon>
        <taxon>Hymenobacteraceae</taxon>
        <taxon>Hymenobacter</taxon>
    </lineage>
</organism>
<feature type="domain" description="PKD" evidence="2">
    <location>
        <begin position="74"/>
        <end position="124"/>
    </location>
</feature>
<dbReference type="InterPro" id="IPR000601">
    <property type="entry name" value="PKD_dom"/>
</dbReference>
<feature type="chain" id="PRO_5046461607" description="PKD domain-containing protein" evidence="1">
    <location>
        <begin position="16"/>
        <end position="430"/>
    </location>
</feature>
<dbReference type="InterPro" id="IPR035986">
    <property type="entry name" value="PKD_dom_sf"/>
</dbReference>
<dbReference type="CDD" id="cd00146">
    <property type="entry name" value="PKD"/>
    <property type="match status" value="1"/>
</dbReference>
<protein>
    <recommendedName>
        <fullName evidence="2">PKD domain-containing protein</fullName>
    </recommendedName>
</protein>
<evidence type="ECO:0000313" key="4">
    <source>
        <dbReference type="Proteomes" id="UP001499909"/>
    </source>
</evidence>
<proteinExistence type="predicted"/>
<dbReference type="SUPFAM" id="SSF49299">
    <property type="entry name" value="PKD domain"/>
    <property type="match status" value="1"/>
</dbReference>
<dbReference type="RefSeq" id="WP_345113348.1">
    <property type="nucleotide sequence ID" value="NZ_BAABDH010000038.1"/>
</dbReference>
<keyword evidence="1" id="KW-0732">Signal</keyword>
<evidence type="ECO:0000256" key="1">
    <source>
        <dbReference type="SAM" id="SignalP"/>
    </source>
</evidence>
<sequence length="430" mass="44487">MHCFSFPLVRRPAVAGGLTLLLASALLLGSCQKDGPDGLDGPAPTAAFATQLNTSQYPVEVTFTSSSQNGFLEEWNFGDGSALETHTAGEVVKHTYTRAGAYQVKLSVAGRGGTAVTPLQTVTIPSLCTDATFDALTACTGGSGAASWRFSDQPGAIKRLSASGTVLSSSAAPLPGCQGDDQFSFANVFIYSYDALGGTYGNGTCGPARTANSSFVYKVGGPALGQIILQGKGAFIGLPDSVNNKTYDIVEASATRLRLQGTNPDGTKTEVTLVPQLSALDIVKQKLTGGSSRTWLLDNTKAATIVVGPGDADPTSYFPGGALGSLPPCQADDEFTFSTTNVYTYDAKAETLVATAGCQAPRSGTSGFVFGPATGAGQAQFDLTTPGTFIGITDANNNKYRILEITDQTMLLRVGPPTGGVVHTMKLRVK</sequence>
<evidence type="ECO:0000313" key="3">
    <source>
        <dbReference type="EMBL" id="GAA3937059.1"/>
    </source>
</evidence>
<accession>A0ABP7N5J9</accession>
<dbReference type="PROSITE" id="PS50093">
    <property type="entry name" value="PKD"/>
    <property type="match status" value="1"/>
</dbReference>
<comment type="caution">
    <text evidence="3">The sequence shown here is derived from an EMBL/GenBank/DDBJ whole genome shotgun (WGS) entry which is preliminary data.</text>
</comment>
<evidence type="ECO:0000259" key="2">
    <source>
        <dbReference type="PROSITE" id="PS50093"/>
    </source>
</evidence>
<dbReference type="InterPro" id="IPR022409">
    <property type="entry name" value="PKD/Chitinase_dom"/>
</dbReference>
<dbReference type="InterPro" id="IPR013783">
    <property type="entry name" value="Ig-like_fold"/>
</dbReference>
<gene>
    <name evidence="3" type="ORF">GCM10022406_21540</name>
</gene>
<dbReference type="Proteomes" id="UP001499909">
    <property type="component" value="Unassembled WGS sequence"/>
</dbReference>
<dbReference type="Gene3D" id="2.60.40.10">
    <property type="entry name" value="Immunoglobulins"/>
    <property type="match status" value="1"/>
</dbReference>
<name>A0ABP7N5J9_9BACT</name>